<sequence length="87" mass="10551">MEETRYFVAASYPFNNADAWDCKTKEEAIKLFEDLKKQVIESDNAVKLEIKDRQRDYRVIEYFINRRQMFGIDELNDYENTLIAWDE</sequence>
<reference evidence="1" key="1">
    <citation type="journal article" date="2021" name="Proc. Natl. Acad. Sci. U.S.A.">
        <title>A Catalog of Tens of Thousands of Viruses from Human Metagenomes Reveals Hidden Associations with Chronic Diseases.</title>
        <authorList>
            <person name="Tisza M.J."/>
            <person name="Buck C.B."/>
        </authorList>
    </citation>
    <scope>NUCLEOTIDE SEQUENCE</scope>
    <source>
        <strain evidence="1">Ct31P9</strain>
    </source>
</reference>
<protein>
    <submittedName>
        <fullName evidence="1">Uncharacterized protein</fullName>
    </submittedName>
</protein>
<organism evidence="1">
    <name type="scientific">Myoviridae sp. ct31P9</name>
    <dbReference type="NCBI Taxonomy" id="2827657"/>
    <lineage>
        <taxon>Viruses</taxon>
        <taxon>Duplodnaviria</taxon>
        <taxon>Heunggongvirae</taxon>
        <taxon>Uroviricota</taxon>
        <taxon>Caudoviricetes</taxon>
    </lineage>
</organism>
<evidence type="ECO:0000313" key="1">
    <source>
        <dbReference type="EMBL" id="DAF57770.1"/>
    </source>
</evidence>
<proteinExistence type="predicted"/>
<name>A0A8S5T4R7_9CAUD</name>
<accession>A0A8S5T4R7</accession>
<dbReference type="EMBL" id="BK032738">
    <property type="protein sequence ID" value="DAF57770.1"/>
    <property type="molecule type" value="Genomic_DNA"/>
</dbReference>